<evidence type="ECO:0000256" key="4">
    <source>
        <dbReference type="ARBA" id="ARBA00022884"/>
    </source>
</evidence>
<dbReference type="CDD" id="cd00165">
    <property type="entry name" value="S4"/>
    <property type="match status" value="1"/>
</dbReference>
<proteinExistence type="inferred from homology"/>
<dbReference type="InterPro" id="IPR001912">
    <property type="entry name" value="Ribosomal_uS4_N"/>
</dbReference>
<dbReference type="GO" id="GO:0032040">
    <property type="term" value="C:small-subunit processome"/>
    <property type="evidence" value="ECO:0007669"/>
    <property type="project" value="TreeGrafter"/>
</dbReference>
<evidence type="ECO:0000259" key="10">
    <source>
        <dbReference type="SMART" id="SM01390"/>
    </source>
</evidence>
<keyword evidence="6" id="KW-0687">Ribonucleoprotein</keyword>
<dbReference type="PANTHER" id="PTHR11831:SF1">
    <property type="entry name" value="U3 SMALL NUCLEOLAR RIBONUCLEOPROTEIN PROTEIN IMP3"/>
    <property type="match status" value="1"/>
</dbReference>
<dbReference type="SUPFAM" id="SSF55174">
    <property type="entry name" value="Alpha-L RNA-binding motif"/>
    <property type="match status" value="1"/>
</dbReference>
<evidence type="ECO:0000256" key="5">
    <source>
        <dbReference type="ARBA" id="ARBA00023242"/>
    </source>
</evidence>
<dbReference type="GO" id="GO:0006364">
    <property type="term" value="P:rRNA processing"/>
    <property type="evidence" value="ECO:0007669"/>
    <property type="project" value="TreeGrafter"/>
</dbReference>
<reference evidence="11 12" key="1">
    <citation type="submission" date="2023-11" db="EMBL/GenBank/DDBJ databases">
        <title>Halocaridina rubra genome assembly.</title>
        <authorList>
            <person name="Smith C."/>
        </authorList>
    </citation>
    <scope>NUCLEOTIDE SEQUENCE [LARGE SCALE GENOMIC DNA]</scope>
    <source>
        <strain evidence="11">EP-1</strain>
        <tissue evidence="11">Whole</tissue>
    </source>
</reference>
<dbReference type="Gene3D" id="3.10.290.10">
    <property type="entry name" value="RNA-binding S4 domain"/>
    <property type="match status" value="1"/>
</dbReference>
<evidence type="ECO:0000313" key="12">
    <source>
        <dbReference type="Proteomes" id="UP001381693"/>
    </source>
</evidence>
<evidence type="ECO:0000256" key="7">
    <source>
        <dbReference type="ARBA" id="ARBA00069727"/>
    </source>
</evidence>
<evidence type="ECO:0000256" key="3">
    <source>
        <dbReference type="ARBA" id="ARBA00022517"/>
    </source>
</evidence>
<dbReference type="Proteomes" id="UP001381693">
    <property type="component" value="Unassembled WGS sequence"/>
</dbReference>
<keyword evidence="12" id="KW-1185">Reference proteome</keyword>
<protein>
    <recommendedName>
        <fullName evidence="7">U3 small nucleolar ribonucleoprotein protein IMP3</fullName>
    </recommendedName>
    <alternativeName>
        <fullName evidence="8">U3 small nucleolar ribonucleoprotein protein imp3</fullName>
    </alternativeName>
</protein>
<dbReference type="AlphaFoldDB" id="A0AAN9A5Q8"/>
<evidence type="ECO:0000256" key="9">
    <source>
        <dbReference type="PROSITE-ProRule" id="PRU00182"/>
    </source>
</evidence>
<keyword evidence="5" id="KW-0539">Nucleus</keyword>
<name>A0AAN9A5Q8_HALRR</name>
<dbReference type="InterPro" id="IPR036986">
    <property type="entry name" value="S4_RNA-bd_sf"/>
</dbReference>
<evidence type="ECO:0000256" key="1">
    <source>
        <dbReference type="ARBA" id="ARBA00004604"/>
    </source>
</evidence>
<dbReference type="GO" id="GO:0034457">
    <property type="term" value="C:Mpp10 complex"/>
    <property type="evidence" value="ECO:0007669"/>
    <property type="project" value="TreeGrafter"/>
</dbReference>
<dbReference type="PANTHER" id="PTHR11831">
    <property type="entry name" value="30S 40S RIBOSOMAL PROTEIN"/>
    <property type="match status" value="1"/>
</dbReference>
<keyword evidence="4 9" id="KW-0694">RNA-binding</keyword>
<sequence length="183" mass="21721">MRNLSYAEKKLLKHTDFINWKVDNNLREVKILRKYMIQRREDYTLYNKLACEIHRLAKKIKDLDPKDPFRIEASGRLLEKLYTMGLTPTKWNLESCRTVPPTAFCRRRLPCMMVRNKMAPNLKSAITFIEQGHVRVGAEIIKDPAFLVTRNLEDYITWVDTSAIRKHVKEYNEERDDFVLSNC</sequence>
<dbReference type="GO" id="GO:0042274">
    <property type="term" value="P:ribosomal small subunit biogenesis"/>
    <property type="evidence" value="ECO:0007669"/>
    <property type="project" value="TreeGrafter"/>
</dbReference>
<evidence type="ECO:0000256" key="8">
    <source>
        <dbReference type="ARBA" id="ARBA00072223"/>
    </source>
</evidence>
<feature type="domain" description="Small ribosomal subunit protein uS4 N-terminal" evidence="10">
    <location>
        <begin position="3"/>
        <end position="106"/>
    </location>
</feature>
<dbReference type="GO" id="GO:0030515">
    <property type="term" value="F:snoRNA binding"/>
    <property type="evidence" value="ECO:0007669"/>
    <property type="project" value="TreeGrafter"/>
</dbReference>
<evidence type="ECO:0000256" key="2">
    <source>
        <dbReference type="ARBA" id="ARBA00007465"/>
    </source>
</evidence>
<dbReference type="Pfam" id="PF00163">
    <property type="entry name" value="Ribosomal_S4"/>
    <property type="match status" value="1"/>
</dbReference>
<dbReference type="InterPro" id="IPR002942">
    <property type="entry name" value="S4_RNA-bd"/>
</dbReference>
<dbReference type="FunFam" id="3.10.290.10:FF:000006">
    <property type="entry name" value="U3 small nucleolar ribonucleoprotein IMP3"/>
    <property type="match status" value="1"/>
</dbReference>
<dbReference type="Pfam" id="PF01479">
    <property type="entry name" value="S4"/>
    <property type="match status" value="1"/>
</dbReference>
<comment type="subcellular location">
    <subcellularLocation>
        <location evidence="1">Nucleus</location>
        <location evidence="1">Nucleolus</location>
    </subcellularLocation>
</comment>
<keyword evidence="3" id="KW-0690">Ribosome biogenesis</keyword>
<accession>A0AAN9A5Q8</accession>
<evidence type="ECO:0000256" key="6">
    <source>
        <dbReference type="ARBA" id="ARBA00023274"/>
    </source>
</evidence>
<gene>
    <name evidence="11" type="primary">IMP3</name>
    <name evidence="11" type="ORF">SK128_011139</name>
</gene>
<dbReference type="InterPro" id="IPR022801">
    <property type="entry name" value="Ribosomal_uS4"/>
</dbReference>
<evidence type="ECO:0000313" key="11">
    <source>
        <dbReference type="EMBL" id="KAK7075189.1"/>
    </source>
</evidence>
<organism evidence="11 12">
    <name type="scientific">Halocaridina rubra</name>
    <name type="common">Hawaiian red shrimp</name>
    <dbReference type="NCBI Taxonomy" id="373956"/>
    <lineage>
        <taxon>Eukaryota</taxon>
        <taxon>Metazoa</taxon>
        <taxon>Ecdysozoa</taxon>
        <taxon>Arthropoda</taxon>
        <taxon>Crustacea</taxon>
        <taxon>Multicrustacea</taxon>
        <taxon>Malacostraca</taxon>
        <taxon>Eumalacostraca</taxon>
        <taxon>Eucarida</taxon>
        <taxon>Decapoda</taxon>
        <taxon>Pleocyemata</taxon>
        <taxon>Caridea</taxon>
        <taxon>Atyoidea</taxon>
        <taxon>Atyidae</taxon>
        <taxon>Halocaridina</taxon>
    </lineage>
</organism>
<comment type="caution">
    <text evidence="11">The sequence shown here is derived from an EMBL/GenBank/DDBJ whole genome shotgun (WGS) entry which is preliminary data.</text>
</comment>
<comment type="similarity">
    <text evidence="2">Belongs to the universal ribosomal protein uS4 family.</text>
</comment>
<dbReference type="PROSITE" id="PS50889">
    <property type="entry name" value="S4"/>
    <property type="match status" value="1"/>
</dbReference>
<dbReference type="GO" id="GO:0019843">
    <property type="term" value="F:rRNA binding"/>
    <property type="evidence" value="ECO:0007669"/>
    <property type="project" value="InterPro"/>
</dbReference>
<dbReference type="SMART" id="SM01390">
    <property type="entry name" value="Ribosomal_S4"/>
    <property type="match status" value="1"/>
</dbReference>
<dbReference type="EMBL" id="JAXCGZ010011348">
    <property type="protein sequence ID" value="KAK7075189.1"/>
    <property type="molecule type" value="Genomic_DNA"/>
</dbReference>